<dbReference type="PROSITE" id="PS00070">
    <property type="entry name" value="ALDEHYDE_DEHYDR_CYS"/>
    <property type="match status" value="1"/>
</dbReference>
<keyword evidence="6" id="KW-1185">Reference proteome</keyword>
<dbReference type="NCBIfam" id="TIGR01722">
    <property type="entry name" value="MMSDH"/>
    <property type="match status" value="1"/>
</dbReference>
<evidence type="ECO:0000256" key="1">
    <source>
        <dbReference type="ARBA" id="ARBA00013048"/>
    </source>
</evidence>
<dbReference type="Gene3D" id="3.40.605.10">
    <property type="entry name" value="Aldehyde Dehydrogenase, Chain A, domain 1"/>
    <property type="match status" value="1"/>
</dbReference>
<sequence length="497" mass="53455">MKQITHYINGQAYEGRSGRYTEGFNPATGAISSTISLASADDVGLAVAAAQAAFPAWSETPALKRARILFNFKALLDKHQDELAELITLEHGKVFSDAKGEVTRGIEVVEFACGIPHLLKGQYTDQIGGGIDNWSMRQSLGVVAGITPFNFPMMVPCWMFPVALACGNTFVLKPSERDPSVSIRLAELLKEAGLPDGVFNVVQGDKTAVDALIQHPDVQALSFVGSTPIAEYIYAEGTRRGKRVQALGGAKNHLVVMPDADLDQVTDALMGAAYGSAGERCMAISVAVAVGDIADKVVERLKPRVEALIVKDGMQPDAEMGPLVTAQHRSKVLGYIEDGIATGATLVADGRGLKVPGNEKGFFLGGTLFDHVTPKMNIYREEIFGPVLCVVRVPDFASAVELINAHEFGNGVACYTSDGGIARAFARQIKVGMVGINVPIPVPMAWHSFGGWKRSLFGDHHAYGEEGIRFYTRYKSVMQRWPDSIAKGAEFTMPVAK</sequence>
<reference evidence="5 6" key="1">
    <citation type="submission" date="2017-05" db="EMBL/GenBank/DDBJ databases">
        <title>Complete and WGS of Bordetella genogroups.</title>
        <authorList>
            <person name="Spilker T."/>
            <person name="LiPuma J."/>
        </authorList>
    </citation>
    <scope>NUCLEOTIDE SEQUENCE [LARGE SCALE GENOMIC DNA]</scope>
    <source>
        <strain evidence="5 6">AU10456</strain>
    </source>
</reference>
<dbReference type="InterPro" id="IPR016161">
    <property type="entry name" value="Ald_DH/histidinol_DH"/>
</dbReference>
<dbReference type="InterPro" id="IPR016163">
    <property type="entry name" value="Ald_DH_C"/>
</dbReference>
<dbReference type="InterPro" id="IPR016160">
    <property type="entry name" value="Ald_DH_CS_CYS"/>
</dbReference>
<dbReference type="CDD" id="cd07085">
    <property type="entry name" value="ALDH_F6_MMSDH"/>
    <property type="match status" value="1"/>
</dbReference>
<evidence type="ECO:0000313" key="5">
    <source>
        <dbReference type="EMBL" id="OZI44113.1"/>
    </source>
</evidence>
<dbReference type="FunFam" id="3.40.605.10:FF:000003">
    <property type="entry name" value="Methylmalonate-semialdehyde dehydrogenase [acylating]"/>
    <property type="match status" value="1"/>
</dbReference>
<dbReference type="OrthoDB" id="6187633at2"/>
<organism evidence="5 6">
    <name type="scientific">Bordetella genomosp. 5</name>
    <dbReference type="NCBI Taxonomy" id="1395608"/>
    <lineage>
        <taxon>Bacteria</taxon>
        <taxon>Pseudomonadati</taxon>
        <taxon>Pseudomonadota</taxon>
        <taxon>Betaproteobacteria</taxon>
        <taxon>Burkholderiales</taxon>
        <taxon>Alcaligenaceae</taxon>
        <taxon>Bordetella</taxon>
    </lineage>
</organism>
<dbReference type="PANTHER" id="PTHR43866:SF4">
    <property type="entry name" value="MALONATE-SEMIALDEHYDE DEHYDROGENASE"/>
    <property type="match status" value="1"/>
</dbReference>
<gene>
    <name evidence="5" type="ORF">CAL25_22490</name>
</gene>
<dbReference type="RefSeq" id="WP_094804089.1">
    <property type="nucleotide sequence ID" value="NZ_NEVN01000011.1"/>
</dbReference>
<protein>
    <recommendedName>
        <fullName evidence="1">methylmalonate-semialdehyde dehydrogenase (CoA acylating)</fullName>
        <ecNumber evidence="1">1.2.1.27</ecNumber>
    </recommendedName>
</protein>
<dbReference type="InterPro" id="IPR015590">
    <property type="entry name" value="Aldehyde_DH_dom"/>
</dbReference>
<evidence type="ECO:0000256" key="2">
    <source>
        <dbReference type="ARBA" id="ARBA00023002"/>
    </source>
</evidence>
<dbReference type="GO" id="GO:0006574">
    <property type="term" value="P:L-valine catabolic process"/>
    <property type="evidence" value="ECO:0007669"/>
    <property type="project" value="TreeGrafter"/>
</dbReference>
<dbReference type="EMBL" id="NEVP01000015">
    <property type="protein sequence ID" value="OZI44113.1"/>
    <property type="molecule type" value="Genomic_DNA"/>
</dbReference>
<dbReference type="GO" id="GO:0004491">
    <property type="term" value="F:methylmalonate-semialdehyde dehydrogenase (acylating, NAD) activity"/>
    <property type="evidence" value="ECO:0007669"/>
    <property type="project" value="UniProtKB-EC"/>
</dbReference>
<evidence type="ECO:0000259" key="4">
    <source>
        <dbReference type="Pfam" id="PF00171"/>
    </source>
</evidence>
<dbReference type="InterPro" id="IPR016162">
    <property type="entry name" value="Ald_DH_N"/>
</dbReference>
<evidence type="ECO:0000313" key="6">
    <source>
        <dbReference type="Proteomes" id="UP000216913"/>
    </source>
</evidence>
<dbReference type="SUPFAM" id="SSF53720">
    <property type="entry name" value="ALDH-like"/>
    <property type="match status" value="1"/>
</dbReference>
<dbReference type="Proteomes" id="UP000216913">
    <property type="component" value="Unassembled WGS sequence"/>
</dbReference>
<dbReference type="FunFam" id="3.40.309.10:FF:000002">
    <property type="entry name" value="Methylmalonate-semialdehyde dehydrogenase (Acylating)"/>
    <property type="match status" value="1"/>
</dbReference>
<dbReference type="GO" id="GO:0006210">
    <property type="term" value="P:thymine catabolic process"/>
    <property type="evidence" value="ECO:0007669"/>
    <property type="project" value="TreeGrafter"/>
</dbReference>
<feature type="domain" description="Aldehyde dehydrogenase" evidence="4">
    <location>
        <begin position="19"/>
        <end position="477"/>
    </location>
</feature>
<keyword evidence="3" id="KW-0520">NAD</keyword>
<evidence type="ECO:0000256" key="3">
    <source>
        <dbReference type="ARBA" id="ARBA00023027"/>
    </source>
</evidence>
<dbReference type="PANTHER" id="PTHR43866">
    <property type="entry name" value="MALONATE-SEMIALDEHYDE DEHYDROGENASE"/>
    <property type="match status" value="1"/>
</dbReference>
<proteinExistence type="predicted"/>
<accession>A0A261T657</accession>
<dbReference type="Gene3D" id="3.40.309.10">
    <property type="entry name" value="Aldehyde Dehydrogenase, Chain A, domain 2"/>
    <property type="match status" value="1"/>
</dbReference>
<comment type="caution">
    <text evidence="5">The sequence shown here is derived from an EMBL/GenBank/DDBJ whole genome shotgun (WGS) entry which is preliminary data.</text>
</comment>
<dbReference type="EC" id="1.2.1.27" evidence="1"/>
<keyword evidence="2" id="KW-0560">Oxidoreductase</keyword>
<dbReference type="Pfam" id="PF00171">
    <property type="entry name" value="Aldedh"/>
    <property type="match status" value="1"/>
</dbReference>
<dbReference type="InterPro" id="IPR010061">
    <property type="entry name" value="MeMal-semiAld_DH"/>
</dbReference>
<dbReference type="AlphaFoldDB" id="A0A261T657"/>
<name>A0A261T657_9BORD</name>